<evidence type="ECO:0000256" key="4">
    <source>
        <dbReference type="SAM" id="MobiDB-lite"/>
    </source>
</evidence>
<proteinExistence type="predicted"/>
<keyword evidence="7" id="KW-1185">Reference proteome</keyword>
<dbReference type="Gene3D" id="3.40.50.2300">
    <property type="match status" value="2"/>
</dbReference>
<dbReference type="PANTHER" id="PTHR30146:SF109">
    <property type="entry name" value="HTH-TYPE TRANSCRIPTIONAL REGULATOR GALS"/>
    <property type="match status" value="1"/>
</dbReference>
<dbReference type="Pfam" id="PF13377">
    <property type="entry name" value="Peripla_BP_3"/>
    <property type="match status" value="1"/>
</dbReference>
<feature type="domain" description="HTH lacI-type" evidence="5">
    <location>
        <begin position="2"/>
        <end position="59"/>
    </location>
</feature>
<evidence type="ECO:0000313" key="7">
    <source>
        <dbReference type="Proteomes" id="UP000000925"/>
    </source>
</evidence>
<reference evidence="6 7" key="1">
    <citation type="journal article" date="2010" name="Stand. Genomic Sci.">
        <title>Complete genome sequence of Coraliomargarita akajimensis type strain (04OKA010-24).</title>
        <authorList>
            <person name="Mavromatis K."/>
            <person name="Abt B."/>
            <person name="Brambilla E."/>
            <person name="Lapidus A."/>
            <person name="Copeland A."/>
            <person name="Deshpande S."/>
            <person name="Nolan M."/>
            <person name="Lucas S."/>
            <person name="Tice H."/>
            <person name="Cheng J.F."/>
            <person name="Han C."/>
            <person name="Detter J.C."/>
            <person name="Woyke T."/>
            <person name="Goodwin L."/>
            <person name="Pitluck S."/>
            <person name="Held B."/>
            <person name="Brettin T."/>
            <person name="Tapia R."/>
            <person name="Ivanova N."/>
            <person name="Mikhailova N."/>
            <person name="Pati A."/>
            <person name="Liolios K."/>
            <person name="Chen A."/>
            <person name="Palaniappan K."/>
            <person name="Land M."/>
            <person name="Hauser L."/>
            <person name="Chang Y.J."/>
            <person name="Jeffries C.D."/>
            <person name="Rohde M."/>
            <person name="Goker M."/>
            <person name="Bristow J."/>
            <person name="Eisen J.A."/>
            <person name="Markowitz V."/>
            <person name="Hugenholtz P."/>
            <person name="Klenk H.P."/>
            <person name="Kyrpides N.C."/>
        </authorList>
    </citation>
    <scope>NUCLEOTIDE SEQUENCE [LARGE SCALE GENOMIC DNA]</scope>
    <source>
        <strain evidence="7">DSM 45221 / IAM 15411 / JCM 23193 / KCTC 12865</strain>
    </source>
</reference>
<feature type="region of interest" description="Disordered" evidence="4">
    <location>
        <begin position="313"/>
        <end position="348"/>
    </location>
</feature>
<dbReference type="RefSeq" id="WP_013042506.1">
    <property type="nucleotide sequence ID" value="NC_014008.1"/>
</dbReference>
<sequence length="348" mass="37789">MIKLVDIAKELGLSRVTVSAVLNNRHQSLGISEATAERVLKAAKDMGYRRNEMAMSMKTGKSFLLGCMTGALDTEWGGRILEGALIALRETAYSLKVESVHNVEEEKAAVQRFLGTRVAGIFACNLNPSLDDSVTIKQELARYEIPMVCNNSRADLSSYQIEPDNFGGSQIAVKHLAELGHTRIAYIGGDSRSNASAQRRDGFLHALGSSGLSLGPNFLEQGNWNIEDTEAAVKRLLKAKQPPTAILCANDEMAVVTMRAIHQAGLRVPTDISVIGFANERLSQLSMPPLTTIAQPEVEVGRMAMQMLIEKIESDTKDEDSKEHETRLLASELIIRDSTGPAPKSAAG</sequence>
<dbReference type="EMBL" id="CP001998">
    <property type="protein sequence ID" value="ADE53782.1"/>
    <property type="molecule type" value="Genomic_DNA"/>
</dbReference>
<dbReference type="Proteomes" id="UP000000925">
    <property type="component" value="Chromosome"/>
</dbReference>
<name>D5EPP5_CORAD</name>
<evidence type="ECO:0000313" key="6">
    <source>
        <dbReference type="EMBL" id="ADE53782.1"/>
    </source>
</evidence>
<dbReference type="OrthoDB" id="9796922at2"/>
<dbReference type="GO" id="GO:0003700">
    <property type="term" value="F:DNA-binding transcription factor activity"/>
    <property type="evidence" value="ECO:0007669"/>
    <property type="project" value="TreeGrafter"/>
</dbReference>
<dbReference type="AlphaFoldDB" id="D5EPP5"/>
<dbReference type="PROSITE" id="PS50932">
    <property type="entry name" value="HTH_LACI_2"/>
    <property type="match status" value="1"/>
</dbReference>
<evidence type="ECO:0000259" key="5">
    <source>
        <dbReference type="PROSITE" id="PS50932"/>
    </source>
</evidence>
<feature type="compositionally biased region" description="Basic and acidic residues" evidence="4">
    <location>
        <begin position="313"/>
        <end position="327"/>
    </location>
</feature>
<dbReference type="SMART" id="SM00354">
    <property type="entry name" value="HTH_LACI"/>
    <property type="match status" value="1"/>
</dbReference>
<dbReference type="InterPro" id="IPR028082">
    <property type="entry name" value="Peripla_BP_I"/>
</dbReference>
<protein>
    <submittedName>
        <fullName evidence="6">Transcriptional regulator, LacI family</fullName>
    </submittedName>
</protein>
<dbReference type="HOGENOM" id="CLU_037628_6_1_0"/>
<keyword evidence="3" id="KW-0804">Transcription</keyword>
<gene>
    <name evidence="6" type="ordered locus">Caka_0758</name>
</gene>
<keyword evidence="1" id="KW-0805">Transcription regulation</keyword>
<dbReference type="SUPFAM" id="SSF53822">
    <property type="entry name" value="Periplasmic binding protein-like I"/>
    <property type="match status" value="1"/>
</dbReference>
<accession>D5EPP5</accession>
<dbReference type="InterPro" id="IPR010982">
    <property type="entry name" value="Lambda_DNA-bd_dom_sf"/>
</dbReference>
<evidence type="ECO:0000256" key="3">
    <source>
        <dbReference type="ARBA" id="ARBA00023163"/>
    </source>
</evidence>
<dbReference type="InterPro" id="IPR000843">
    <property type="entry name" value="HTH_LacI"/>
</dbReference>
<dbReference type="KEGG" id="caa:Caka_0758"/>
<dbReference type="PANTHER" id="PTHR30146">
    <property type="entry name" value="LACI-RELATED TRANSCRIPTIONAL REPRESSOR"/>
    <property type="match status" value="1"/>
</dbReference>
<dbReference type="eggNOG" id="COG1609">
    <property type="taxonomic scope" value="Bacteria"/>
</dbReference>
<dbReference type="CDD" id="cd01392">
    <property type="entry name" value="HTH_LacI"/>
    <property type="match status" value="1"/>
</dbReference>
<evidence type="ECO:0000256" key="2">
    <source>
        <dbReference type="ARBA" id="ARBA00023125"/>
    </source>
</evidence>
<dbReference type="InterPro" id="IPR046335">
    <property type="entry name" value="LacI/GalR-like_sensor"/>
</dbReference>
<dbReference type="STRING" id="583355.Caka_0758"/>
<organism evidence="6 7">
    <name type="scientific">Coraliomargarita akajimensis (strain DSM 45221 / IAM 15411 / JCM 23193 / KCTC 12865 / 04OKA010-24)</name>
    <dbReference type="NCBI Taxonomy" id="583355"/>
    <lineage>
        <taxon>Bacteria</taxon>
        <taxon>Pseudomonadati</taxon>
        <taxon>Verrucomicrobiota</taxon>
        <taxon>Opitutia</taxon>
        <taxon>Puniceicoccales</taxon>
        <taxon>Coraliomargaritaceae</taxon>
        <taxon>Coraliomargarita</taxon>
    </lineage>
</organism>
<dbReference type="GO" id="GO:0000976">
    <property type="term" value="F:transcription cis-regulatory region binding"/>
    <property type="evidence" value="ECO:0007669"/>
    <property type="project" value="TreeGrafter"/>
</dbReference>
<dbReference type="CDD" id="cd06288">
    <property type="entry name" value="PBP1_sucrose_transcription_regulator"/>
    <property type="match status" value="1"/>
</dbReference>
<evidence type="ECO:0000256" key="1">
    <source>
        <dbReference type="ARBA" id="ARBA00023015"/>
    </source>
</evidence>
<keyword evidence="2" id="KW-0238">DNA-binding</keyword>
<dbReference type="SUPFAM" id="SSF47413">
    <property type="entry name" value="lambda repressor-like DNA-binding domains"/>
    <property type="match status" value="1"/>
</dbReference>
<dbReference type="Pfam" id="PF00356">
    <property type="entry name" value="LacI"/>
    <property type="match status" value="1"/>
</dbReference>
<dbReference type="Gene3D" id="1.10.260.40">
    <property type="entry name" value="lambda repressor-like DNA-binding domains"/>
    <property type="match status" value="1"/>
</dbReference>